<gene>
    <name evidence="2" type="ORF">ABWT76_004142</name>
</gene>
<proteinExistence type="predicted"/>
<reference evidence="2" key="1">
    <citation type="submission" date="2024-07" db="EMBL/GenBank/DDBJ databases">
        <authorList>
            <person name="Kim Y.J."/>
            <person name="Jeong J.Y."/>
        </authorList>
    </citation>
    <scope>NUCLEOTIDE SEQUENCE</scope>
    <source>
        <strain evidence="2">GIHE-MW2</strain>
    </source>
</reference>
<evidence type="ECO:0000313" key="2">
    <source>
        <dbReference type="EMBL" id="XCM35459.1"/>
    </source>
</evidence>
<protein>
    <submittedName>
        <fullName evidence="2">Uncharacterized protein</fullName>
    </submittedName>
</protein>
<evidence type="ECO:0000256" key="1">
    <source>
        <dbReference type="SAM" id="MobiDB-lite"/>
    </source>
</evidence>
<dbReference type="EMBL" id="CP159837">
    <property type="protein sequence ID" value="XCM35459.1"/>
    <property type="molecule type" value="Genomic_DNA"/>
</dbReference>
<name>A0AAU8JB70_9CYAN</name>
<dbReference type="RefSeq" id="WP_054465741.1">
    <property type="nucleotide sequence ID" value="NZ_CP159837.1"/>
</dbReference>
<organism evidence="2">
    <name type="scientific">Planktothricoides raciborskii GIHE-MW2</name>
    <dbReference type="NCBI Taxonomy" id="2792601"/>
    <lineage>
        <taxon>Bacteria</taxon>
        <taxon>Bacillati</taxon>
        <taxon>Cyanobacteriota</taxon>
        <taxon>Cyanophyceae</taxon>
        <taxon>Oscillatoriophycideae</taxon>
        <taxon>Oscillatoriales</taxon>
        <taxon>Oscillatoriaceae</taxon>
        <taxon>Planktothricoides</taxon>
    </lineage>
</organism>
<feature type="region of interest" description="Disordered" evidence="1">
    <location>
        <begin position="51"/>
        <end position="75"/>
    </location>
</feature>
<dbReference type="AlphaFoldDB" id="A0AAU8JB70"/>
<sequence>MGAILKLTATAYLLIGLGIDASLISLRSSETQDRASGKSYDRPTFVQIIMPQIVAQDPPPPDKPHPDGGSEGAGGRCVVEIFDLAV</sequence>
<accession>A0AAU8JB70</accession>